<feature type="domain" description="Helicase ATP-binding" evidence="12">
    <location>
        <begin position="241"/>
        <end position="517"/>
    </location>
</feature>
<name>A0A0R2MXF6_9LACO</name>
<keyword evidence="5 10" id="KW-0547">Nucleotide-binding</keyword>
<keyword evidence="1" id="KW-0808">Transferase</keyword>
<comment type="function">
    <text evidence="10 11">3'-5' exonuclease.</text>
</comment>
<protein>
    <recommendedName>
        <fullName evidence="10 11">3'-5' exonuclease DinG</fullName>
        <ecNumber evidence="10 11">3.1.-.-</ecNumber>
    </recommendedName>
</protein>
<dbReference type="HAMAP" id="MF_02206">
    <property type="entry name" value="DinG_exonucl"/>
    <property type="match status" value="1"/>
</dbReference>
<dbReference type="GO" id="GO:0008408">
    <property type="term" value="F:3'-5' exonuclease activity"/>
    <property type="evidence" value="ECO:0007669"/>
    <property type="project" value="UniProtKB-UniRule"/>
</dbReference>
<evidence type="ECO:0000256" key="6">
    <source>
        <dbReference type="ARBA" id="ARBA00022801"/>
    </source>
</evidence>
<evidence type="ECO:0000256" key="9">
    <source>
        <dbReference type="ARBA" id="ARBA00022932"/>
    </source>
</evidence>
<keyword evidence="3" id="KW-0235">DNA replication</keyword>
<dbReference type="SMART" id="SM00479">
    <property type="entry name" value="EXOIII"/>
    <property type="match status" value="1"/>
</dbReference>
<evidence type="ECO:0000313" key="13">
    <source>
        <dbReference type="EMBL" id="KRO18209.1"/>
    </source>
</evidence>
<sequence length="919" mass="103587">MNTDTIYAVIDLETTGTSVNSGDRVIQIGIALIQSGQIIQTVSQLINPDRDVPRRIQQLTAITPKMLVTAPYFEEIGPVLSAMLKDTVIVAHNINFDYPFLSAEFERIGLPALDNPGIDTVELAQVLLPTTGSYRLVDLTSMLGIEHDNPHRADSDAVSTAKLLLNLTKRFQHLPSHTQAQLTAHPEIFLRETGQYLKVYEQKNRVLPDSLQQVGRFILRRPLNLVDTINHAAYPQTDDQKRQLLKPTYRFRKAQGKMMDAIYAHAESDTPLFIEAGTGMGKSLGYLLPYAYLASPQHKLVITTATLVLQDQLVNQTIPALAETLHQELPTVTLKGASHYLDLHQFDLTLAQTTQNRLTRLLQLKLLVWLTQTRTGDLDELRLTNDQSALFAQIRHTGHFGSPETNPYFAVDFYGQIQNQLKQAHIVVTNHAYFVRHQPEKMGYLVVDEAHQLPDVAVSALAQTVDLGGIKRAMEQIKKVISHPEQPQLMTTYANDQVISYQLRSIITSVEEGSAIIDNVMGKLYRHFFKQMRRQNALVQPLSQNALRELYAQVGEELERLAQLIPQLLTLANQLPTDFHRRLNYFVKSDYQLFQSLEAHLNQLTNLLEPLQAFIASHETLIQGSSQVSRLTMRHIDDIFSIKLHWQNFVIAPTLKTLLSPYQSVVLTSATLQVDRSFDFFASQLGYPAPDEDHQLKLRSPFHYKQQAQFFVASDSPQVGSDDYATQLANAINQLADDEAQTLVLFNSLSTLEAVYHRLNQLPIGAHREILAQGVTGSAEKIAKRFALGQNSVLLGAASFFEGIDYPDRLLERIILTRLPFDSPDQPDVKARYAQLTAAHQNPFQVDALPRATMRLRQSFGRLIRRPTDKGVFIVLDDRLINNGYGKKMQKALPNLKPMVLDIATIADYQADWLGQDKE</sequence>
<dbReference type="Gene3D" id="3.30.420.10">
    <property type="entry name" value="Ribonuclease H-like superfamily/Ribonuclease H"/>
    <property type="match status" value="1"/>
</dbReference>
<evidence type="ECO:0000313" key="14">
    <source>
        <dbReference type="Proteomes" id="UP000050969"/>
    </source>
</evidence>
<comment type="caution">
    <text evidence="13">The sequence shown here is derived from an EMBL/GenBank/DDBJ whole genome shotgun (WGS) entry which is preliminary data.</text>
</comment>
<dbReference type="GO" id="GO:0003887">
    <property type="term" value="F:DNA-directed DNA polymerase activity"/>
    <property type="evidence" value="ECO:0007669"/>
    <property type="project" value="UniProtKB-KW"/>
</dbReference>
<proteinExistence type="inferred from homology"/>
<keyword evidence="6 10" id="KW-0378">Hydrolase</keyword>
<keyword evidence="8 10" id="KW-0067">ATP-binding</keyword>
<dbReference type="GO" id="GO:0003677">
    <property type="term" value="F:DNA binding"/>
    <property type="evidence" value="ECO:0007669"/>
    <property type="project" value="InterPro"/>
</dbReference>
<dbReference type="InterPro" id="IPR027417">
    <property type="entry name" value="P-loop_NTPase"/>
</dbReference>
<keyword evidence="4 10" id="KW-0540">Nuclease</keyword>
<dbReference type="STRING" id="1293598.IV56_GL001339"/>
<dbReference type="Pfam" id="PF13307">
    <property type="entry name" value="Helicase_C_2"/>
    <property type="match status" value="1"/>
</dbReference>
<dbReference type="AlphaFoldDB" id="A0A0R2MXF6"/>
<dbReference type="Gene3D" id="3.40.50.300">
    <property type="entry name" value="P-loop containing nucleotide triphosphate hydrolases"/>
    <property type="match status" value="2"/>
</dbReference>
<dbReference type="InterPro" id="IPR006054">
    <property type="entry name" value="DnaQ"/>
</dbReference>
<dbReference type="RefSeq" id="WP_056992023.1">
    <property type="nucleotide sequence ID" value="NZ_JQCE01000005.1"/>
</dbReference>
<dbReference type="GO" id="GO:0006260">
    <property type="term" value="P:DNA replication"/>
    <property type="evidence" value="ECO:0007669"/>
    <property type="project" value="UniProtKB-KW"/>
</dbReference>
<dbReference type="SUPFAM" id="SSF53098">
    <property type="entry name" value="Ribonuclease H-like"/>
    <property type="match status" value="1"/>
</dbReference>
<comment type="similarity">
    <text evidence="10 11">Belongs to the helicase family. DinG subfamily. Type 2 sub-subfamily.</text>
</comment>
<dbReference type="PANTHER" id="PTHR11472">
    <property type="entry name" value="DNA REPAIR DEAD HELICASE RAD3/XP-D SUBFAMILY MEMBER"/>
    <property type="match status" value="1"/>
</dbReference>
<dbReference type="Pfam" id="PF00929">
    <property type="entry name" value="RNase_T"/>
    <property type="match status" value="1"/>
</dbReference>
<dbReference type="EMBL" id="JQCE01000005">
    <property type="protein sequence ID" value="KRO18209.1"/>
    <property type="molecule type" value="Genomic_DNA"/>
</dbReference>
<evidence type="ECO:0000256" key="4">
    <source>
        <dbReference type="ARBA" id="ARBA00022722"/>
    </source>
</evidence>
<dbReference type="GO" id="GO:0003678">
    <property type="term" value="F:DNA helicase activity"/>
    <property type="evidence" value="ECO:0007669"/>
    <property type="project" value="TreeGrafter"/>
</dbReference>
<dbReference type="InterPro" id="IPR013520">
    <property type="entry name" value="Ribonucl_H"/>
</dbReference>
<keyword evidence="7 10" id="KW-0269">Exonuclease</keyword>
<reference evidence="13 14" key="1">
    <citation type="journal article" date="2015" name="Genome Announc.">
        <title>Expanding the biotechnology potential of lactobacilli through comparative genomics of 213 strains and associated genera.</title>
        <authorList>
            <person name="Sun Z."/>
            <person name="Harris H.M."/>
            <person name="McCann A."/>
            <person name="Guo C."/>
            <person name="Argimon S."/>
            <person name="Zhang W."/>
            <person name="Yang X."/>
            <person name="Jeffery I.B."/>
            <person name="Cooney J.C."/>
            <person name="Kagawa T.F."/>
            <person name="Liu W."/>
            <person name="Song Y."/>
            <person name="Salvetti E."/>
            <person name="Wrobel A."/>
            <person name="Rasinkangas P."/>
            <person name="Parkhill J."/>
            <person name="Rea M.C."/>
            <person name="O'Sullivan O."/>
            <person name="Ritari J."/>
            <person name="Douillard F.P."/>
            <person name="Paul Ross R."/>
            <person name="Yang R."/>
            <person name="Briner A.E."/>
            <person name="Felis G.E."/>
            <person name="de Vos W.M."/>
            <person name="Barrangou R."/>
            <person name="Klaenhammer T.R."/>
            <person name="Caufield P.W."/>
            <person name="Cui Y."/>
            <person name="Zhang H."/>
            <person name="O'Toole P.W."/>
        </authorList>
    </citation>
    <scope>NUCLEOTIDE SEQUENCE [LARGE SCALE GENOMIC DNA]</scope>
    <source>
        <strain evidence="13 14">DSM 24301</strain>
    </source>
</reference>
<gene>
    <name evidence="10 11" type="primary">dinG</name>
    <name evidence="13" type="ORF">IV56_GL001339</name>
</gene>
<dbReference type="InterPro" id="IPR014013">
    <property type="entry name" value="Helic_SF1/SF2_ATP-bd_DinG/Rad3"/>
</dbReference>
<organism evidence="13 14">
    <name type="scientific">Lacticaseibacillus saniviri JCM 17471 = DSM 24301</name>
    <dbReference type="NCBI Taxonomy" id="1293598"/>
    <lineage>
        <taxon>Bacteria</taxon>
        <taxon>Bacillati</taxon>
        <taxon>Bacillota</taxon>
        <taxon>Bacilli</taxon>
        <taxon>Lactobacillales</taxon>
        <taxon>Lactobacillaceae</taxon>
        <taxon>Lacticaseibacillus</taxon>
    </lineage>
</organism>
<dbReference type="EC" id="3.1.-.-" evidence="10 11"/>
<dbReference type="PATRIC" id="fig|1293598.4.peg.1403"/>
<keyword evidence="2" id="KW-0548">Nucleotidyltransferase</keyword>
<dbReference type="InterPro" id="IPR006310">
    <property type="entry name" value="DinG"/>
</dbReference>
<evidence type="ECO:0000256" key="11">
    <source>
        <dbReference type="RuleBase" id="RU364106"/>
    </source>
</evidence>
<keyword evidence="14" id="KW-1185">Reference proteome</keyword>
<dbReference type="Proteomes" id="UP000050969">
    <property type="component" value="Unassembled WGS sequence"/>
</dbReference>
<dbReference type="GO" id="GO:0005524">
    <property type="term" value="F:ATP binding"/>
    <property type="evidence" value="ECO:0007669"/>
    <property type="project" value="UniProtKB-UniRule"/>
</dbReference>
<accession>A0A0R2MXF6</accession>
<dbReference type="CDD" id="cd06127">
    <property type="entry name" value="DEDDh"/>
    <property type="match status" value="1"/>
</dbReference>
<dbReference type="NCBIfam" id="TIGR01407">
    <property type="entry name" value="dinG_rel"/>
    <property type="match status" value="1"/>
</dbReference>
<evidence type="ECO:0000256" key="8">
    <source>
        <dbReference type="ARBA" id="ARBA00022840"/>
    </source>
</evidence>
<dbReference type="PANTHER" id="PTHR11472:SF34">
    <property type="entry name" value="REGULATOR OF TELOMERE ELONGATION HELICASE 1"/>
    <property type="match status" value="1"/>
</dbReference>
<evidence type="ECO:0000259" key="12">
    <source>
        <dbReference type="PROSITE" id="PS51193"/>
    </source>
</evidence>
<dbReference type="FunFam" id="3.30.420.10:FF:000045">
    <property type="entry name" value="3'-5' exonuclease DinG"/>
    <property type="match status" value="1"/>
</dbReference>
<evidence type="ECO:0000256" key="2">
    <source>
        <dbReference type="ARBA" id="ARBA00022695"/>
    </source>
</evidence>
<dbReference type="InterPro" id="IPR006555">
    <property type="entry name" value="ATP-dep_Helicase_C"/>
</dbReference>
<evidence type="ECO:0000256" key="3">
    <source>
        <dbReference type="ARBA" id="ARBA00022705"/>
    </source>
</evidence>
<dbReference type="InterPro" id="IPR045028">
    <property type="entry name" value="DinG/Rad3-like"/>
</dbReference>
<evidence type="ECO:0000256" key="7">
    <source>
        <dbReference type="ARBA" id="ARBA00022839"/>
    </source>
</evidence>
<evidence type="ECO:0000256" key="1">
    <source>
        <dbReference type="ARBA" id="ARBA00022679"/>
    </source>
</evidence>
<dbReference type="GO" id="GO:0016818">
    <property type="term" value="F:hydrolase activity, acting on acid anhydrides, in phosphorus-containing anhydrides"/>
    <property type="evidence" value="ECO:0007669"/>
    <property type="project" value="InterPro"/>
</dbReference>
<evidence type="ECO:0000256" key="5">
    <source>
        <dbReference type="ARBA" id="ARBA00022741"/>
    </source>
</evidence>
<feature type="short sequence motif" description="DEAH box" evidence="10">
    <location>
        <begin position="448"/>
        <end position="451"/>
    </location>
</feature>
<dbReference type="PROSITE" id="PS51193">
    <property type="entry name" value="HELICASE_ATP_BIND_2"/>
    <property type="match status" value="1"/>
</dbReference>
<dbReference type="InterPro" id="IPR012337">
    <property type="entry name" value="RNaseH-like_sf"/>
</dbReference>
<dbReference type="SMART" id="SM00491">
    <property type="entry name" value="HELICc2"/>
    <property type="match status" value="1"/>
</dbReference>
<dbReference type="NCBIfam" id="TIGR00573">
    <property type="entry name" value="dnaq"/>
    <property type="match status" value="1"/>
</dbReference>
<evidence type="ECO:0000256" key="10">
    <source>
        <dbReference type="HAMAP-Rule" id="MF_02206"/>
    </source>
</evidence>
<feature type="binding site" evidence="10">
    <location>
        <begin position="276"/>
        <end position="283"/>
    </location>
    <ligand>
        <name>ATP</name>
        <dbReference type="ChEBI" id="CHEBI:30616"/>
    </ligand>
</feature>
<dbReference type="InterPro" id="IPR036397">
    <property type="entry name" value="RNaseH_sf"/>
</dbReference>
<keyword evidence="9" id="KW-0239">DNA-directed DNA polymerase</keyword>
<dbReference type="SUPFAM" id="SSF52540">
    <property type="entry name" value="P-loop containing nucleoside triphosphate hydrolases"/>
    <property type="match status" value="1"/>
</dbReference>